<gene>
    <name evidence="3" type="ORF">ASJ80_05230</name>
</gene>
<keyword evidence="4" id="KW-1185">Reference proteome</keyword>
<evidence type="ECO:0008006" key="5">
    <source>
        <dbReference type="Google" id="ProtNLM"/>
    </source>
</evidence>
<evidence type="ECO:0000259" key="1">
    <source>
        <dbReference type="Pfam" id="PF09869"/>
    </source>
</evidence>
<reference evidence="3 4" key="1">
    <citation type="journal article" date="2017" name="BMC Genomics">
        <title>Genomic analysis of methanogenic archaea reveals a shift towards energy conservation.</title>
        <authorList>
            <person name="Gilmore S.P."/>
            <person name="Henske J.K."/>
            <person name="Sexton J.A."/>
            <person name="Solomon K.V."/>
            <person name="Seppala S."/>
            <person name="Yoo J.I."/>
            <person name="Huyett L.M."/>
            <person name="Pressman A."/>
            <person name="Cogan J.Z."/>
            <person name="Kivenson V."/>
            <person name="Peng X."/>
            <person name="Tan Y."/>
            <person name="Valentine D.L."/>
            <person name="O'Malley M.A."/>
        </authorList>
    </citation>
    <scope>NUCLEOTIDE SEQUENCE [LARGE SCALE GENOMIC DNA]</scope>
    <source>
        <strain evidence="3 4">M.o.H.</strain>
    </source>
</reference>
<dbReference type="GO" id="GO:0003723">
    <property type="term" value="F:RNA binding"/>
    <property type="evidence" value="ECO:0007669"/>
    <property type="project" value="InterPro"/>
</dbReference>
<dbReference type="SUPFAM" id="SSF54791">
    <property type="entry name" value="Eukaryotic type KH-domain (KH-domain type I)"/>
    <property type="match status" value="1"/>
</dbReference>
<dbReference type="Pfam" id="PF09869">
    <property type="entry name" value="KH_DUF2096_C"/>
    <property type="match status" value="1"/>
</dbReference>
<dbReference type="InterPro" id="IPR056730">
    <property type="entry name" value="DUF2096_C"/>
</dbReference>
<comment type="caution">
    <text evidence="3">The sequence shown here is derived from an EMBL/GenBank/DDBJ whole genome shotgun (WGS) entry which is preliminary data.</text>
</comment>
<dbReference type="InterPro" id="IPR056731">
    <property type="entry name" value="DUF2096_N"/>
</dbReference>
<dbReference type="Proteomes" id="UP000217784">
    <property type="component" value="Unassembled WGS sequence"/>
</dbReference>
<evidence type="ECO:0000313" key="4">
    <source>
        <dbReference type="Proteomes" id="UP000217784"/>
    </source>
</evidence>
<dbReference type="OrthoDB" id="81978at2157"/>
<evidence type="ECO:0000313" key="3">
    <source>
        <dbReference type="EMBL" id="PAV04257.1"/>
    </source>
</evidence>
<dbReference type="RefSeq" id="WP_069585299.1">
    <property type="nucleotide sequence ID" value="NZ_LMVM01000023.1"/>
</dbReference>
<dbReference type="Pfam" id="PF23100">
    <property type="entry name" value="DUF2096_N"/>
    <property type="match status" value="1"/>
</dbReference>
<dbReference type="EMBL" id="LMVM01000023">
    <property type="protein sequence ID" value="PAV04257.1"/>
    <property type="molecule type" value="Genomic_DNA"/>
</dbReference>
<evidence type="ECO:0000259" key="2">
    <source>
        <dbReference type="Pfam" id="PF23100"/>
    </source>
</evidence>
<dbReference type="InterPro" id="IPR017098">
    <property type="entry name" value="UCP037052"/>
</dbReference>
<dbReference type="InterPro" id="IPR036612">
    <property type="entry name" value="KH_dom_type_1_sf"/>
</dbReference>
<sequence length="175" mass="20074">MTELPMEQTWLVLVELLTDLRKRGTQIPDEVPKTVRLAKTTINFYKADPTNPDMINEIKRINDFLNSVQNTLLDLAEEVGKDYKDEWLNKLMRASRGERVVEKEENAPKFAVGVPSGFSMVKVTFQEPLSEERLNDIAEEYGVIIEFEEDDVVAIYGDQDNVKASLKEIASFFQK</sequence>
<accession>A0A2A2H4G5</accession>
<dbReference type="AlphaFoldDB" id="A0A2A2H4G5"/>
<protein>
    <recommendedName>
        <fullName evidence="5">DUF2096 domain-containing protein</fullName>
    </recommendedName>
</protein>
<feature type="domain" description="DUF2096" evidence="2">
    <location>
        <begin position="6"/>
        <end position="100"/>
    </location>
</feature>
<proteinExistence type="predicted"/>
<dbReference type="PIRSF" id="PIRSF037052">
    <property type="entry name" value="UCP037052"/>
    <property type="match status" value="1"/>
</dbReference>
<name>A0A2A2H4G5_METBR</name>
<feature type="domain" description="DUF2096" evidence="1">
    <location>
        <begin position="117"/>
        <end position="175"/>
    </location>
</feature>
<organism evidence="3 4">
    <name type="scientific">Methanobacterium bryantii</name>
    <dbReference type="NCBI Taxonomy" id="2161"/>
    <lineage>
        <taxon>Archaea</taxon>
        <taxon>Methanobacteriati</taxon>
        <taxon>Methanobacteriota</taxon>
        <taxon>Methanomada group</taxon>
        <taxon>Methanobacteria</taxon>
        <taxon>Methanobacteriales</taxon>
        <taxon>Methanobacteriaceae</taxon>
        <taxon>Methanobacterium</taxon>
    </lineage>
</organism>